<comment type="caution">
    <text evidence="11">The sequence shown here is derived from an EMBL/GenBank/DDBJ whole genome shotgun (WGS) entry which is preliminary data.</text>
</comment>
<evidence type="ECO:0000256" key="5">
    <source>
        <dbReference type="ARBA" id="ARBA00022692"/>
    </source>
</evidence>
<dbReference type="Pfam" id="PF04290">
    <property type="entry name" value="DctQ"/>
    <property type="match status" value="1"/>
</dbReference>
<keyword evidence="2" id="KW-0813">Transport</keyword>
<dbReference type="GO" id="GO:0015740">
    <property type="term" value="P:C4-dicarboxylate transport"/>
    <property type="evidence" value="ECO:0007669"/>
    <property type="project" value="TreeGrafter"/>
</dbReference>
<protein>
    <submittedName>
        <fullName evidence="11">TRAP transporter small permease subunit</fullName>
    </submittedName>
</protein>
<reference evidence="11" key="1">
    <citation type="submission" date="2020-07" db="EMBL/GenBank/DDBJ databases">
        <title>Huge and variable diversity of episymbiotic CPR bacteria and DPANN archaea in groundwater ecosystems.</title>
        <authorList>
            <person name="He C.Y."/>
            <person name="Keren R."/>
            <person name="Whittaker M."/>
            <person name="Farag I.F."/>
            <person name="Doudna J."/>
            <person name="Cate J.H.D."/>
            <person name="Banfield J.F."/>
        </authorList>
    </citation>
    <scope>NUCLEOTIDE SEQUENCE</scope>
    <source>
        <strain evidence="11">NC_groundwater_717_Ag_S-0.2um_59_8</strain>
    </source>
</reference>
<keyword evidence="3" id="KW-1003">Cell membrane</keyword>
<evidence type="ECO:0000256" key="6">
    <source>
        <dbReference type="ARBA" id="ARBA00022989"/>
    </source>
</evidence>
<keyword evidence="7 9" id="KW-0472">Membrane</keyword>
<evidence type="ECO:0000256" key="1">
    <source>
        <dbReference type="ARBA" id="ARBA00004429"/>
    </source>
</evidence>
<feature type="transmembrane region" description="Helical" evidence="9">
    <location>
        <begin position="49"/>
        <end position="71"/>
    </location>
</feature>
<dbReference type="GO" id="GO:0005886">
    <property type="term" value="C:plasma membrane"/>
    <property type="evidence" value="ECO:0007669"/>
    <property type="project" value="UniProtKB-SubCell"/>
</dbReference>
<feature type="domain" description="Tripartite ATP-independent periplasmic transporters DctQ component" evidence="10">
    <location>
        <begin position="29"/>
        <end position="159"/>
    </location>
</feature>
<proteinExistence type="inferred from homology"/>
<evidence type="ECO:0000256" key="2">
    <source>
        <dbReference type="ARBA" id="ARBA00022448"/>
    </source>
</evidence>
<dbReference type="PANTHER" id="PTHR35011:SF10">
    <property type="entry name" value="TRAP TRANSPORTER SMALL PERMEASE PROTEIN"/>
    <property type="match status" value="1"/>
</dbReference>
<evidence type="ECO:0000313" key="12">
    <source>
        <dbReference type="Proteomes" id="UP000741360"/>
    </source>
</evidence>
<comment type="similarity">
    <text evidence="8">Belongs to the TRAP transporter small permease family.</text>
</comment>
<dbReference type="EMBL" id="JACPSX010000072">
    <property type="protein sequence ID" value="MBI3014259.1"/>
    <property type="molecule type" value="Genomic_DNA"/>
</dbReference>
<evidence type="ECO:0000313" key="11">
    <source>
        <dbReference type="EMBL" id="MBI3014259.1"/>
    </source>
</evidence>
<comment type="subcellular location">
    <subcellularLocation>
        <location evidence="1">Cell inner membrane</location>
        <topology evidence="1">Multi-pass membrane protein</topology>
    </subcellularLocation>
</comment>
<name>A0A932LZZ0_UNCTE</name>
<keyword evidence="6 9" id="KW-1133">Transmembrane helix</keyword>
<dbReference type="AlphaFoldDB" id="A0A932LZZ0"/>
<dbReference type="PANTHER" id="PTHR35011">
    <property type="entry name" value="2,3-DIKETO-L-GULONATE TRAP TRANSPORTER SMALL PERMEASE PROTEIN YIAM"/>
    <property type="match status" value="1"/>
</dbReference>
<dbReference type="InterPro" id="IPR007387">
    <property type="entry name" value="TRAP_DctQ"/>
</dbReference>
<feature type="transmembrane region" description="Helical" evidence="9">
    <location>
        <begin position="133"/>
        <end position="156"/>
    </location>
</feature>
<evidence type="ECO:0000259" key="10">
    <source>
        <dbReference type="Pfam" id="PF04290"/>
    </source>
</evidence>
<organism evidence="11 12">
    <name type="scientific">Tectimicrobiota bacterium</name>
    <dbReference type="NCBI Taxonomy" id="2528274"/>
    <lineage>
        <taxon>Bacteria</taxon>
        <taxon>Pseudomonadati</taxon>
        <taxon>Nitrospinota/Tectimicrobiota group</taxon>
        <taxon>Candidatus Tectimicrobiota</taxon>
    </lineage>
</organism>
<evidence type="ECO:0000256" key="9">
    <source>
        <dbReference type="SAM" id="Phobius"/>
    </source>
</evidence>
<accession>A0A932LZZ0</accession>
<keyword evidence="4" id="KW-0997">Cell inner membrane</keyword>
<feature type="transmembrane region" description="Helical" evidence="9">
    <location>
        <begin position="92"/>
        <end position="113"/>
    </location>
</feature>
<feature type="transmembrane region" description="Helical" evidence="9">
    <location>
        <begin position="20"/>
        <end position="43"/>
    </location>
</feature>
<keyword evidence="5 9" id="KW-0812">Transmembrane</keyword>
<evidence type="ECO:0000256" key="3">
    <source>
        <dbReference type="ARBA" id="ARBA00022475"/>
    </source>
</evidence>
<evidence type="ECO:0000256" key="8">
    <source>
        <dbReference type="ARBA" id="ARBA00038436"/>
    </source>
</evidence>
<dbReference type="Proteomes" id="UP000741360">
    <property type="component" value="Unassembled WGS sequence"/>
</dbReference>
<gene>
    <name evidence="11" type="ORF">HYY65_04130</name>
</gene>
<evidence type="ECO:0000256" key="4">
    <source>
        <dbReference type="ARBA" id="ARBA00022519"/>
    </source>
</evidence>
<evidence type="ECO:0000256" key="7">
    <source>
        <dbReference type="ARBA" id="ARBA00023136"/>
    </source>
</evidence>
<dbReference type="GO" id="GO:0022857">
    <property type="term" value="F:transmembrane transporter activity"/>
    <property type="evidence" value="ECO:0007669"/>
    <property type="project" value="TreeGrafter"/>
</dbReference>
<dbReference type="InterPro" id="IPR055348">
    <property type="entry name" value="DctQ"/>
</dbReference>
<sequence>MTGLERLYNLLSRLTKGLGYVAGIILMVLMGMTILDVAGRYLFDDPVPGVFELTQIMMSILVAFGLAYCGTRKGHVGVDIFFHRFPRPLQRISNLLTGVPSLVLLILIVVQTYQHGLEVESNHTVSGILSIPLYPFIFVTALGMAFYALVILLDLVRGVLEMIHEQ</sequence>